<dbReference type="STRING" id="864069.MicloDRAFT_00045880"/>
<accession>I4YVL9</accession>
<evidence type="ECO:0000256" key="4">
    <source>
        <dbReference type="ARBA" id="ARBA00022691"/>
    </source>
</evidence>
<organism evidence="7 8">
    <name type="scientific">Microvirga lotononidis</name>
    <dbReference type="NCBI Taxonomy" id="864069"/>
    <lineage>
        <taxon>Bacteria</taxon>
        <taxon>Pseudomonadati</taxon>
        <taxon>Pseudomonadota</taxon>
        <taxon>Alphaproteobacteria</taxon>
        <taxon>Hyphomicrobiales</taxon>
        <taxon>Methylobacteriaceae</taxon>
        <taxon>Microvirga</taxon>
    </lineage>
</organism>
<name>I4YVL9_9HYPH</name>
<dbReference type="SUPFAM" id="SSF53335">
    <property type="entry name" value="S-adenosyl-L-methionine-dependent methyltransferases"/>
    <property type="match status" value="1"/>
</dbReference>
<dbReference type="InterPro" id="IPR011639">
    <property type="entry name" value="MethylTrfase_TaqI-like_dom"/>
</dbReference>
<reference evidence="7 8" key="1">
    <citation type="submission" date="2012-02" db="EMBL/GenBank/DDBJ databases">
        <title>Improved High-Quality Draft sequence of Microvirga sp. WSM3557.</title>
        <authorList>
            <consortium name="US DOE Joint Genome Institute"/>
            <person name="Lucas S."/>
            <person name="Han J."/>
            <person name="Lapidus A."/>
            <person name="Cheng J.-F."/>
            <person name="Goodwin L."/>
            <person name="Pitluck S."/>
            <person name="Peters L."/>
            <person name="Zhang X."/>
            <person name="Detter J.C."/>
            <person name="Han C."/>
            <person name="Tapia R."/>
            <person name="Land M."/>
            <person name="Hauser L."/>
            <person name="Kyrpides N."/>
            <person name="Ivanova N."/>
            <person name="Pagani I."/>
            <person name="Brau L."/>
            <person name="Yates R."/>
            <person name="O'Hara G."/>
            <person name="Rui T."/>
            <person name="Howieson J."/>
            <person name="Reeve W."/>
            <person name="Woyke T."/>
        </authorList>
    </citation>
    <scope>NUCLEOTIDE SEQUENCE [LARGE SCALE GENOMIC DNA]</scope>
    <source>
        <strain evidence="7 8">WSM3557</strain>
    </source>
</reference>
<feature type="domain" description="Type II methyltransferase M.TaqI-like" evidence="6">
    <location>
        <begin position="340"/>
        <end position="583"/>
    </location>
</feature>
<dbReference type="GO" id="GO:0009007">
    <property type="term" value="F:site-specific DNA-methyltransferase (adenine-specific) activity"/>
    <property type="evidence" value="ECO:0007669"/>
    <property type="project" value="UniProtKB-EC"/>
</dbReference>
<evidence type="ECO:0000313" key="7">
    <source>
        <dbReference type="EMBL" id="EIM28011.1"/>
    </source>
</evidence>
<dbReference type="EC" id="2.1.1.72" evidence="1"/>
<evidence type="ECO:0000313" key="8">
    <source>
        <dbReference type="Proteomes" id="UP000003947"/>
    </source>
</evidence>
<keyword evidence="3" id="KW-0808">Transferase</keyword>
<evidence type="ECO:0000256" key="2">
    <source>
        <dbReference type="ARBA" id="ARBA00022603"/>
    </source>
</evidence>
<evidence type="ECO:0000256" key="1">
    <source>
        <dbReference type="ARBA" id="ARBA00011900"/>
    </source>
</evidence>
<evidence type="ECO:0000259" key="6">
    <source>
        <dbReference type="Pfam" id="PF07669"/>
    </source>
</evidence>
<dbReference type="AlphaFoldDB" id="I4YVL9"/>
<dbReference type="GO" id="GO:0006304">
    <property type="term" value="P:DNA modification"/>
    <property type="evidence" value="ECO:0007669"/>
    <property type="project" value="InterPro"/>
</dbReference>
<dbReference type="Gene3D" id="3.40.50.150">
    <property type="entry name" value="Vaccinia Virus protein VP39"/>
    <property type="match status" value="1"/>
</dbReference>
<keyword evidence="4" id="KW-0949">S-adenosyl-L-methionine</keyword>
<dbReference type="HOGENOM" id="CLU_008940_0_0_5"/>
<proteinExistence type="predicted"/>
<dbReference type="Proteomes" id="UP000003947">
    <property type="component" value="Unassembled WGS sequence"/>
</dbReference>
<dbReference type="PANTHER" id="PTHR33841">
    <property type="entry name" value="DNA METHYLTRANSFERASE YEEA-RELATED"/>
    <property type="match status" value="1"/>
</dbReference>
<keyword evidence="2" id="KW-0489">Methyltransferase</keyword>
<dbReference type="eggNOG" id="COG1002">
    <property type="taxonomic scope" value="Bacteria"/>
</dbReference>
<dbReference type="GO" id="GO:0032259">
    <property type="term" value="P:methylation"/>
    <property type="evidence" value="ECO:0007669"/>
    <property type="project" value="UniProtKB-KW"/>
</dbReference>
<sequence>MATTLSRDLRRDLENKVKQARRVAEVGARKAVDQLAVAHHEPWGHMSPEQRGLRNRLRAHGRQLGDRREQNGRQSTERLVAECAYEHWHRMLFARFLAENNLLIEPRSELSLTMEDMQELALEQGSDWLELAANYAQRMLPEIFRTDDPVLSLAMPPETRLALEQLLKSLPAAMFQADDSLGWVYQFWQTDQREAANRSGNKIGIEELPAVTQLFTEDYMVLFLLHNTLGAWWAGKVLAADPALAIAAQTEDELRAACAVGGVEWTYLRFVREDSAQGAWRPAAGIFESWPKAAKDITLMDPCMGSGHFLVFAFSILVALRSAEEQLTKDQAVTAVLRDNIYGLEIDPRCTQIAAFSLAFAAWRMLKRHAPLPKLHLACSGLAIGMPRQEWLRLGEKAAVTQGLAPAGDLLGREDDIFSSRIRTGLERIYDLFTKAPWLGSLIDPRRAGGDIFAADFNLLEPLLQKALADGNDELTEVAVAAQGMSKAAELLNNRYTIVATNVPYLGRGKAHQNIVDFCDNNFEDAKQDLATVFIRKNFSNIAVGGTQIVVFPQNSLFQAAYIKFREKILRESSIGFLVTLGEEAWQAYGDRGPLATLACLNAIEPTEAAQHFALDATKDTALEDKLRRIEFGQVAFIQQAKQLARPGSRIMLVDDSAFDNNRAVIGYHARARQGLKSGDDDRLVRMFWEVPEHDGWKFMQTTGSSDVLVAGLTKIIRWEDGGAAVARRQGVQAWGQYGIAVSQMRHLPTALYFGDAFDSNVCAISTSDRSAVGALLAFAHSRELANTVRKIEPGKKVNNGTFEVVPFDLAHWKGVAAEKYADALPTPHTSDPTQWLFTGQPKNSDEPLQVAVARLLGYLWPRQVGVSFAESPPLGPDGLEDYVETSGIVCLTPIKGQQGAADRLTALLAVAYGTEWSHSKLMELLASEGARQKTLDEYLRDQFFARHLQTFRDRPFIWHVWDGRADGFHALLNYHKLAGAKGEGRRTLEKLIYTYLGDWIDQQREDQKAGVEGADGRLAAAEHLKSRLEAIVAGEPPFDLFVRWKPLHLQAVGWDPDVNDGVRANIRPFMVARTLEGRKADACILRVTPNITWDKDRGTESSEDRVATDYPWFWSWDGKAADFAGSGVFDGKRWNNLHYTTAAKERARVAKASLKGTTR</sequence>
<protein>
    <recommendedName>
        <fullName evidence="1">site-specific DNA-methyltransferase (adenine-specific)</fullName>
        <ecNumber evidence="1">2.1.1.72</ecNumber>
    </recommendedName>
</protein>
<evidence type="ECO:0000256" key="5">
    <source>
        <dbReference type="ARBA" id="ARBA00047942"/>
    </source>
</evidence>
<dbReference type="EMBL" id="JH660645">
    <property type="protein sequence ID" value="EIM28011.1"/>
    <property type="molecule type" value="Genomic_DNA"/>
</dbReference>
<comment type="catalytic activity">
    <reaction evidence="5">
        <text>a 2'-deoxyadenosine in DNA + S-adenosyl-L-methionine = an N(6)-methyl-2'-deoxyadenosine in DNA + S-adenosyl-L-homocysteine + H(+)</text>
        <dbReference type="Rhea" id="RHEA:15197"/>
        <dbReference type="Rhea" id="RHEA-COMP:12418"/>
        <dbReference type="Rhea" id="RHEA-COMP:12419"/>
        <dbReference type="ChEBI" id="CHEBI:15378"/>
        <dbReference type="ChEBI" id="CHEBI:57856"/>
        <dbReference type="ChEBI" id="CHEBI:59789"/>
        <dbReference type="ChEBI" id="CHEBI:90615"/>
        <dbReference type="ChEBI" id="CHEBI:90616"/>
        <dbReference type="EC" id="2.1.1.72"/>
    </reaction>
</comment>
<dbReference type="OrthoDB" id="9806213at2"/>
<dbReference type="InterPro" id="IPR029063">
    <property type="entry name" value="SAM-dependent_MTases_sf"/>
</dbReference>
<dbReference type="InterPro" id="IPR050953">
    <property type="entry name" value="N4_N6_ade-DNA_methylase"/>
</dbReference>
<dbReference type="Pfam" id="PF07669">
    <property type="entry name" value="Eco57I"/>
    <property type="match status" value="1"/>
</dbReference>
<dbReference type="PANTHER" id="PTHR33841:SF1">
    <property type="entry name" value="DNA METHYLTRANSFERASE A"/>
    <property type="match status" value="1"/>
</dbReference>
<dbReference type="PATRIC" id="fig|864069.3.peg.4946"/>
<evidence type="ECO:0000256" key="3">
    <source>
        <dbReference type="ARBA" id="ARBA00022679"/>
    </source>
</evidence>
<gene>
    <name evidence="7" type="ORF">MicloDRAFT_00045880</name>
</gene>
<keyword evidence="8" id="KW-1185">Reference proteome</keyword>